<proteinExistence type="predicted"/>
<keyword evidence="3" id="KW-1185">Reference proteome</keyword>
<dbReference type="EMBL" id="JAACJK010000005">
    <property type="protein sequence ID" value="KAF5340003.1"/>
    <property type="molecule type" value="Genomic_DNA"/>
</dbReference>
<feature type="region of interest" description="Disordered" evidence="1">
    <location>
        <begin position="1"/>
        <end position="45"/>
    </location>
</feature>
<gene>
    <name evidence="2" type="ORF">D9611_012356</name>
</gene>
<dbReference type="Proteomes" id="UP000541558">
    <property type="component" value="Unassembled WGS sequence"/>
</dbReference>
<dbReference type="OrthoDB" id="3115230at2759"/>
<feature type="compositionally biased region" description="Polar residues" evidence="1">
    <location>
        <begin position="159"/>
        <end position="173"/>
    </location>
</feature>
<name>A0A8H5FKS9_9AGAR</name>
<feature type="compositionally biased region" description="Polar residues" evidence="1">
    <location>
        <begin position="1"/>
        <end position="15"/>
    </location>
</feature>
<feature type="region of interest" description="Disordered" evidence="1">
    <location>
        <begin position="292"/>
        <end position="347"/>
    </location>
</feature>
<reference evidence="2 3" key="1">
    <citation type="journal article" date="2020" name="ISME J.">
        <title>Uncovering the hidden diversity of litter-decomposition mechanisms in mushroom-forming fungi.</title>
        <authorList>
            <person name="Floudas D."/>
            <person name="Bentzer J."/>
            <person name="Ahren D."/>
            <person name="Johansson T."/>
            <person name="Persson P."/>
            <person name="Tunlid A."/>
        </authorList>
    </citation>
    <scope>NUCLEOTIDE SEQUENCE [LARGE SCALE GENOMIC DNA]</scope>
    <source>
        <strain evidence="2 3">CBS 175.51</strain>
    </source>
</reference>
<dbReference type="AlphaFoldDB" id="A0A8H5FKS9"/>
<sequence>MDSYSQELNPNTNPLSSRNSHNTTRTSPPSPRHDQALRPRRSLRPRLRRDLCEGRRMLRLEEGRVHVRRRCRFLELGPERSRNRRNRSGTRSGRCCCTPGELDGCSPTVVTSVSLIVPFYGPTTTNTFGRVIIRPIRSKRPPSVLLSTSLPTSILGSSKVHSTSSASNTQPGISQRALEKPNNGGTGGGSRDGSVAANVENRGCLSWGGRGWGAYSGSPMVQARTKHQRLRSPTPTRTRIRRHRLHYPPNVKTWTTTPTLLSASPYRQPSLPHTSLGSEDAIHPEPALPIAIPMSVTPPAPLEPKSALSPPPLQTPPELLAAFTSMTPGSTPRKTRRGRGSRLLSRL</sequence>
<feature type="compositionally biased region" description="Low complexity" evidence="1">
    <location>
        <begin position="16"/>
        <end position="27"/>
    </location>
</feature>
<comment type="caution">
    <text evidence="2">The sequence shown here is derived from an EMBL/GenBank/DDBJ whole genome shotgun (WGS) entry which is preliminary data.</text>
</comment>
<evidence type="ECO:0000256" key="1">
    <source>
        <dbReference type="SAM" id="MobiDB-lite"/>
    </source>
</evidence>
<evidence type="ECO:0000313" key="3">
    <source>
        <dbReference type="Proteomes" id="UP000541558"/>
    </source>
</evidence>
<protein>
    <submittedName>
        <fullName evidence="2">Uncharacterized protein</fullName>
    </submittedName>
</protein>
<feature type="region of interest" description="Disordered" evidence="1">
    <location>
        <begin position="156"/>
        <end position="195"/>
    </location>
</feature>
<organism evidence="2 3">
    <name type="scientific">Ephemerocybe angulata</name>
    <dbReference type="NCBI Taxonomy" id="980116"/>
    <lineage>
        <taxon>Eukaryota</taxon>
        <taxon>Fungi</taxon>
        <taxon>Dikarya</taxon>
        <taxon>Basidiomycota</taxon>
        <taxon>Agaricomycotina</taxon>
        <taxon>Agaricomycetes</taxon>
        <taxon>Agaricomycetidae</taxon>
        <taxon>Agaricales</taxon>
        <taxon>Agaricineae</taxon>
        <taxon>Psathyrellaceae</taxon>
        <taxon>Ephemerocybe</taxon>
    </lineage>
</organism>
<accession>A0A8H5FKS9</accession>
<evidence type="ECO:0000313" key="2">
    <source>
        <dbReference type="EMBL" id="KAF5340003.1"/>
    </source>
</evidence>